<keyword evidence="2 4" id="KW-0863">Zinc-finger</keyword>
<proteinExistence type="predicted"/>
<keyword evidence="1" id="KW-0479">Metal-binding</keyword>
<dbReference type="GO" id="GO:0016567">
    <property type="term" value="P:protein ubiquitination"/>
    <property type="evidence" value="ECO:0007669"/>
    <property type="project" value="TreeGrafter"/>
</dbReference>
<feature type="compositionally biased region" description="Low complexity" evidence="5">
    <location>
        <begin position="134"/>
        <end position="155"/>
    </location>
</feature>
<sequence>MDPVVGNESPQPRTTTTIFNSFLGRGRPRNHSQSHNAAADLGLTLNTNTINNAARELPVTSLADPDIRGDPAPPGTTHNGRQRHMLRRRRSASNVQPQPPAQVQTPGQGGPPAVPPAASQAQARTAPIPSATLSSPHPATGASAAAAAGSPSGTGHRLRLVPHIDSRRSLRFDPITRELRGSDPALRIGGFTDRLSPANTDSRPHQIKDGDILQLGVDYQGGAEDIYKSVKIRIEVGREWQTQANAQNLRSLGVTSDTEASSKAATSGKSGPPPVASGIPDCCICLFPVRLHQAVFLAPCSHAFHYKCMRPMRTRTIPLSSESFECSIGLSLIPNSCPLCRTFADLNEEWRSITRKRCDEEFEDPGSFPAEAAKDTVTETSTRLLRLRPKRRCTRASCTPLSDRLARWEIVGDAEGVLADDLEEAEEGDEVEEMFTGARG</sequence>
<dbReference type="InterPro" id="IPR013083">
    <property type="entry name" value="Znf_RING/FYVE/PHD"/>
</dbReference>
<feature type="compositionally biased region" description="Low complexity" evidence="5">
    <location>
        <begin position="261"/>
        <end position="270"/>
    </location>
</feature>
<dbReference type="PANTHER" id="PTHR15067">
    <property type="entry name" value="E3 UBIQUITIN-PROTEIN LIGASE RNF8"/>
    <property type="match status" value="1"/>
</dbReference>
<keyword evidence="3" id="KW-0862">Zinc</keyword>
<dbReference type="Pfam" id="PF17123">
    <property type="entry name" value="zf-RING_11"/>
    <property type="match status" value="1"/>
</dbReference>
<evidence type="ECO:0000256" key="3">
    <source>
        <dbReference type="ARBA" id="ARBA00022833"/>
    </source>
</evidence>
<dbReference type="GO" id="GO:0000151">
    <property type="term" value="C:ubiquitin ligase complex"/>
    <property type="evidence" value="ECO:0007669"/>
    <property type="project" value="TreeGrafter"/>
</dbReference>
<gene>
    <name evidence="7" type="ORF">MYCIT1_LOCUS20981</name>
</gene>
<dbReference type="EMBL" id="CAVNYO010000399">
    <property type="protein sequence ID" value="CAK5274063.1"/>
    <property type="molecule type" value="Genomic_DNA"/>
</dbReference>
<evidence type="ECO:0000259" key="6">
    <source>
        <dbReference type="PROSITE" id="PS50089"/>
    </source>
</evidence>
<name>A0AAD2HD78_9AGAR</name>
<evidence type="ECO:0000313" key="8">
    <source>
        <dbReference type="Proteomes" id="UP001295794"/>
    </source>
</evidence>
<feature type="region of interest" description="Disordered" evidence="5">
    <location>
        <begin position="251"/>
        <end position="274"/>
    </location>
</feature>
<dbReference type="AlphaFoldDB" id="A0AAD2HD78"/>
<dbReference type="InterPro" id="IPR001841">
    <property type="entry name" value="Znf_RING"/>
</dbReference>
<reference evidence="7" key="1">
    <citation type="submission" date="2023-11" db="EMBL/GenBank/DDBJ databases">
        <authorList>
            <person name="De Vega J J."/>
            <person name="De Vega J J."/>
        </authorList>
    </citation>
    <scope>NUCLEOTIDE SEQUENCE</scope>
</reference>
<feature type="domain" description="RING-type" evidence="6">
    <location>
        <begin position="282"/>
        <end position="341"/>
    </location>
</feature>
<evidence type="ECO:0000256" key="5">
    <source>
        <dbReference type="SAM" id="MobiDB-lite"/>
    </source>
</evidence>
<dbReference type="GO" id="GO:0061630">
    <property type="term" value="F:ubiquitin protein ligase activity"/>
    <property type="evidence" value="ECO:0007669"/>
    <property type="project" value="TreeGrafter"/>
</dbReference>
<dbReference type="SMART" id="SM00184">
    <property type="entry name" value="RING"/>
    <property type="match status" value="1"/>
</dbReference>
<evidence type="ECO:0000256" key="2">
    <source>
        <dbReference type="ARBA" id="ARBA00022771"/>
    </source>
</evidence>
<evidence type="ECO:0000256" key="1">
    <source>
        <dbReference type="ARBA" id="ARBA00022723"/>
    </source>
</evidence>
<dbReference type="GO" id="GO:0005829">
    <property type="term" value="C:cytosol"/>
    <property type="evidence" value="ECO:0007669"/>
    <property type="project" value="TreeGrafter"/>
</dbReference>
<dbReference type="GO" id="GO:0032153">
    <property type="term" value="C:cell division site"/>
    <property type="evidence" value="ECO:0007669"/>
    <property type="project" value="TreeGrafter"/>
</dbReference>
<keyword evidence="8" id="KW-1185">Reference proteome</keyword>
<protein>
    <recommendedName>
        <fullName evidence="6">RING-type domain-containing protein</fullName>
    </recommendedName>
</protein>
<evidence type="ECO:0000256" key="4">
    <source>
        <dbReference type="PROSITE-ProRule" id="PRU00175"/>
    </source>
</evidence>
<feature type="compositionally biased region" description="Low complexity" evidence="5">
    <location>
        <begin position="92"/>
        <end position="106"/>
    </location>
</feature>
<dbReference type="GO" id="GO:0006511">
    <property type="term" value="P:ubiquitin-dependent protein catabolic process"/>
    <property type="evidence" value="ECO:0007669"/>
    <property type="project" value="TreeGrafter"/>
</dbReference>
<evidence type="ECO:0000313" key="7">
    <source>
        <dbReference type="EMBL" id="CAK5274063.1"/>
    </source>
</evidence>
<dbReference type="GO" id="GO:0008270">
    <property type="term" value="F:zinc ion binding"/>
    <property type="evidence" value="ECO:0007669"/>
    <property type="project" value="UniProtKB-KW"/>
</dbReference>
<feature type="compositionally biased region" description="Basic residues" evidence="5">
    <location>
        <begin position="80"/>
        <end position="91"/>
    </location>
</feature>
<comment type="caution">
    <text evidence="7">The sequence shown here is derived from an EMBL/GenBank/DDBJ whole genome shotgun (WGS) entry which is preliminary data.</text>
</comment>
<accession>A0AAD2HD78</accession>
<dbReference type="PANTHER" id="PTHR15067:SF7">
    <property type="entry name" value="E3 UBIQUITIN-PROTEIN LIGASE DMA1-RELATED"/>
    <property type="match status" value="1"/>
</dbReference>
<dbReference type="SUPFAM" id="SSF57850">
    <property type="entry name" value="RING/U-box"/>
    <property type="match status" value="1"/>
</dbReference>
<organism evidence="7 8">
    <name type="scientific">Mycena citricolor</name>
    <dbReference type="NCBI Taxonomy" id="2018698"/>
    <lineage>
        <taxon>Eukaryota</taxon>
        <taxon>Fungi</taxon>
        <taxon>Dikarya</taxon>
        <taxon>Basidiomycota</taxon>
        <taxon>Agaricomycotina</taxon>
        <taxon>Agaricomycetes</taxon>
        <taxon>Agaricomycetidae</taxon>
        <taxon>Agaricales</taxon>
        <taxon>Marasmiineae</taxon>
        <taxon>Mycenaceae</taxon>
        <taxon>Mycena</taxon>
    </lineage>
</organism>
<dbReference type="PROSITE" id="PS50089">
    <property type="entry name" value="ZF_RING_2"/>
    <property type="match status" value="1"/>
</dbReference>
<dbReference type="Gene3D" id="3.30.40.10">
    <property type="entry name" value="Zinc/RING finger domain, C3HC4 (zinc finger)"/>
    <property type="match status" value="1"/>
</dbReference>
<feature type="region of interest" description="Disordered" evidence="5">
    <location>
        <begin position="57"/>
        <end position="160"/>
    </location>
</feature>
<dbReference type="Proteomes" id="UP001295794">
    <property type="component" value="Unassembled WGS sequence"/>
</dbReference>